<evidence type="ECO:0000313" key="1">
    <source>
        <dbReference type="EMBL" id="MFD1311557.1"/>
    </source>
</evidence>
<dbReference type="Proteomes" id="UP001597058">
    <property type="component" value="Unassembled WGS sequence"/>
</dbReference>
<protein>
    <submittedName>
        <fullName evidence="1">ATP/GTP-binding protein</fullName>
    </submittedName>
</protein>
<dbReference type="RefSeq" id="WP_381238171.1">
    <property type="nucleotide sequence ID" value="NZ_JBHSKH010000055.1"/>
</dbReference>
<reference evidence="2" key="1">
    <citation type="journal article" date="2019" name="Int. J. Syst. Evol. Microbiol.">
        <title>The Global Catalogue of Microorganisms (GCM) 10K type strain sequencing project: providing services to taxonomists for standard genome sequencing and annotation.</title>
        <authorList>
            <consortium name="The Broad Institute Genomics Platform"/>
            <consortium name="The Broad Institute Genome Sequencing Center for Infectious Disease"/>
            <person name="Wu L."/>
            <person name="Ma J."/>
        </authorList>
    </citation>
    <scope>NUCLEOTIDE SEQUENCE [LARGE SCALE GENOMIC DNA]</scope>
    <source>
        <strain evidence="2">CGMCC 4.7020</strain>
    </source>
</reference>
<gene>
    <name evidence="1" type="ORF">ACFQ5X_37855</name>
</gene>
<accession>A0ABW3XQI1</accession>
<name>A0ABW3XQI1_9ACTN</name>
<keyword evidence="2" id="KW-1185">Reference proteome</keyword>
<comment type="caution">
    <text evidence="1">The sequence shown here is derived from an EMBL/GenBank/DDBJ whole genome shotgun (WGS) entry which is preliminary data.</text>
</comment>
<sequence length="215" mass="22224">MEPQPPTGSSVWEGHDPGDGAIYTRICPVAIAGAGATGSLMGPPQTFWSATPPAPTIDPAQLAQQALDKMTLLGPDITSPDPAGKYIVGLPTWMWVTKRQTTYGPNSASASAGGVTVTATATVSKIVWGMGDGSTVTCNGPGTPYTASYGNQESPTCGHTYSRTSASQDDGKYTVTATSTWSVDWQVVSGGETGQLTAIRQSQEQVAIGELQVVK</sequence>
<evidence type="ECO:0000313" key="2">
    <source>
        <dbReference type="Proteomes" id="UP001597058"/>
    </source>
</evidence>
<dbReference type="EMBL" id="JBHTMM010000083">
    <property type="protein sequence ID" value="MFD1311557.1"/>
    <property type="molecule type" value="Genomic_DNA"/>
</dbReference>
<proteinExistence type="predicted"/>
<organism evidence="1 2">
    <name type="scientific">Streptomyces kaempferi</name>
    <dbReference type="NCBI Taxonomy" id="333725"/>
    <lineage>
        <taxon>Bacteria</taxon>
        <taxon>Bacillati</taxon>
        <taxon>Actinomycetota</taxon>
        <taxon>Actinomycetes</taxon>
        <taxon>Kitasatosporales</taxon>
        <taxon>Streptomycetaceae</taxon>
        <taxon>Streptomyces</taxon>
    </lineage>
</organism>